<gene>
    <name evidence="1" type="ORF">DPEC_G00228270</name>
</gene>
<evidence type="ECO:0000313" key="1">
    <source>
        <dbReference type="EMBL" id="KAJ7997369.1"/>
    </source>
</evidence>
<feature type="non-terminal residue" evidence="1">
    <location>
        <position position="1"/>
    </location>
</feature>
<evidence type="ECO:0000313" key="2">
    <source>
        <dbReference type="Proteomes" id="UP001157502"/>
    </source>
</evidence>
<protein>
    <submittedName>
        <fullName evidence="1">Uncharacterized protein</fullName>
    </submittedName>
</protein>
<comment type="caution">
    <text evidence="1">The sequence shown here is derived from an EMBL/GenBank/DDBJ whole genome shotgun (WGS) entry which is preliminary data.</text>
</comment>
<reference evidence="1" key="1">
    <citation type="submission" date="2021-05" db="EMBL/GenBank/DDBJ databases">
        <authorList>
            <person name="Pan Q."/>
            <person name="Jouanno E."/>
            <person name="Zahm M."/>
            <person name="Klopp C."/>
            <person name="Cabau C."/>
            <person name="Louis A."/>
            <person name="Berthelot C."/>
            <person name="Parey E."/>
            <person name="Roest Crollius H."/>
            <person name="Montfort J."/>
            <person name="Robinson-Rechavi M."/>
            <person name="Bouchez O."/>
            <person name="Lampietro C."/>
            <person name="Lopez Roques C."/>
            <person name="Donnadieu C."/>
            <person name="Postlethwait J."/>
            <person name="Bobe J."/>
            <person name="Dillon D."/>
            <person name="Chandos A."/>
            <person name="von Hippel F."/>
            <person name="Guiguen Y."/>
        </authorList>
    </citation>
    <scope>NUCLEOTIDE SEQUENCE</scope>
    <source>
        <strain evidence="1">YG-Jan2019</strain>
    </source>
</reference>
<accession>A0ACC2G125</accession>
<dbReference type="EMBL" id="CM055746">
    <property type="protein sequence ID" value="KAJ7997369.1"/>
    <property type="molecule type" value="Genomic_DNA"/>
</dbReference>
<keyword evidence="2" id="KW-1185">Reference proteome</keyword>
<proteinExistence type="predicted"/>
<organism evidence="1 2">
    <name type="scientific">Dallia pectoralis</name>
    <name type="common">Alaska blackfish</name>
    <dbReference type="NCBI Taxonomy" id="75939"/>
    <lineage>
        <taxon>Eukaryota</taxon>
        <taxon>Metazoa</taxon>
        <taxon>Chordata</taxon>
        <taxon>Craniata</taxon>
        <taxon>Vertebrata</taxon>
        <taxon>Euteleostomi</taxon>
        <taxon>Actinopterygii</taxon>
        <taxon>Neopterygii</taxon>
        <taxon>Teleostei</taxon>
        <taxon>Protacanthopterygii</taxon>
        <taxon>Esociformes</taxon>
        <taxon>Umbridae</taxon>
        <taxon>Dallia</taxon>
    </lineage>
</organism>
<sequence length="276" mass="31845">IVALQRECGQLESRLGTAKGSLLPSGTLEFQRLLKESQKEVLRLQRQLSISSSRQVTSTKETSCGVSEGHAESCTPTEERAEKVAAETLCVVLDEAPARCEDTPNKGDWGPQVTPPLPGLCPTPSPSHQEVHTEEQRIQQLERELTKKRKECEDIEHEVRKRQKRCLDLESQLEDERGKNERLEEESDLLRRKTQLLDQVRVENEELREDLSEVTAQRDSVLEENQRLRAKLENLEHVLKHMREVAERRQQLELEHEQALAILKFKQDEIKRLQRG</sequence>
<dbReference type="Proteomes" id="UP001157502">
    <property type="component" value="Chromosome 19"/>
</dbReference>
<name>A0ACC2G125_DALPE</name>